<sequence>MSIELIYKNPENPASFGGVNALYRALDNRVKTKDIKQCVWLETKDSYTSHKPARRRFRRSRVLVGGMEEQFQADLLDLRSLSQYNNGYKYLLTCIDVFSKACLGSLRDKNSIEESAFVADPQAAFPVFYVYSEFVQPVVVGHVEAPLLRVVRISGDAVSAQYDRPHYVPVILQSFHTFEIEIRLNSGDLLPFERDNEEGLKKRSAFFESSASVDMIGPLHCDLFNQERLLLNLVDLKIKFIRSKPEFCLHGKKGYKVTLEKITLLVRKVHVSPGVVLGHMKALEKETAHYLFLFKNPRDKSQIMNIGKQLYPGKSQFFREVYEDATSKPFN</sequence>
<accession>A0A8X6RVG4</accession>
<gene>
    <name evidence="1" type="primary">AVEN_275237_1</name>
    <name evidence="1" type="ORF">TNCV_3504321</name>
</gene>
<evidence type="ECO:0000313" key="1">
    <source>
        <dbReference type="EMBL" id="GFY02552.1"/>
    </source>
</evidence>
<name>A0A8X6RVG4_TRICX</name>
<organism evidence="1 2">
    <name type="scientific">Trichonephila clavipes</name>
    <name type="common">Golden silk orbweaver</name>
    <name type="synonym">Nephila clavipes</name>
    <dbReference type="NCBI Taxonomy" id="2585209"/>
    <lineage>
        <taxon>Eukaryota</taxon>
        <taxon>Metazoa</taxon>
        <taxon>Ecdysozoa</taxon>
        <taxon>Arthropoda</taxon>
        <taxon>Chelicerata</taxon>
        <taxon>Arachnida</taxon>
        <taxon>Araneae</taxon>
        <taxon>Araneomorphae</taxon>
        <taxon>Entelegynae</taxon>
        <taxon>Araneoidea</taxon>
        <taxon>Nephilidae</taxon>
        <taxon>Trichonephila</taxon>
    </lineage>
</organism>
<proteinExistence type="predicted"/>
<dbReference type="PANTHER" id="PTHR46585:SF1">
    <property type="entry name" value="CHROMO DOMAIN-CONTAINING PROTEIN"/>
    <property type="match status" value="1"/>
</dbReference>
<dbReference type="Proteomes" id="UP000887159">
    <property type="component" value="Unassembled WGS sequence"/>
</dbReference>
<protein>
    <submittedName>
        <fullName evidence="1">Uncharacterized protein</fullName>
    </submittedName>
</protein>
<reference evidence="1" key="1">
    <citation type="submission" date="2020-08" db="EMBL/GenBank/DDBJ databases">
        <title>Multicomponent nature underlies the extraordinary mechanical properties of spider dragline silk.</title>
        <authorList>
            <person name="Kono N."/>
            <person name="Nakamura H."/>
            <person name="Mori M."/>
            <person name="Yoshida Y."/>
            <person name="Ohtoshi R."/>
            <person name="Malay A.D."/>
            <person name="Moran D.A.P."/>
            <person name="Tomita M."/>
            <person name="Numata K."/>
            <person name="Arakawa K."/>
        </authorList>
    </citation>
    <scope>NUCLEOTIDE SEQUENCE</scope>
</reference>
<dbReference type="AlphaFoldDB" id="A0A8X6RVG4"/>
<comment type="caution">
    <text evidence="1">The sequence shown here is derived from an EMBL/GenBank/DDBJ whole genome shotgun (WGS) entry which is preliminary data.</text>
</comment>
<dbReference type="EMBL" id="BMAU01021233">
    <property type="protein sequence ID" value="GFY02552.1"/>
    <property type="molecule type" value="Genomic_DNA"/>
</dbReference>
<dbReference type="PANTHER" id="PTHR46585">
    <property type="entry name" value="INTEGRASE CORE DOMAIN CONTAINING PROTEIN"/>
    <property type="match status" value="1"/>
</dbReference>
<evidence type="ECO:0000313" key="2">
    <source>
        <dbReference type="Proteomes" id="UP000887159"/>
    </source>
</evidence>
<keyword evidence="2" id="KW-1185">Reference proteome</keyword>